<accession>A0A8J7JUJ3</accession>
<evidence type="ECO:0000256" key="6">
    <source>
        <dbReference type="ARBA" id="ARBA00021623"/>
    </source>
</evidence>
<proteinExistence type="inferred from homology"/>
<evidence type="ECO:0000256" key="3">
    <source>
        <dbReference type="ARBA" id="ARBA00004742"/>
    </source>
</evidence>
<evidence type="ECO:0000313" key="16">
    <source>
        <dbReference type="EMBL" id="MBE9215099.1"/>
    </source>
</evidence>
<dbReference type="AlphaFoldDB" id="A0A8J7JUJ3"/>
<evidence type="ECO:0000256" key="7">
    <source>
        <dbReference type="ARBA" id="ARBA00022679"/>
    </source>
</evidence>
<evidence type="ECO:0000256" key="14">
    <source>
        <dbReference type="ARBA" id="ARBA00047700"/>
    </source>
</evidence>
<dbReference type="Gene3D" id="3.30.470.20">
    <property type="entry name" value="ATP-grasp fold, B domain"/>
    <property type="match status" value="1"/>
</dbReference>
<sequence>MRNTLTNQQSERLCSSEQTLVLPLNAVGIADISKVGGKNASLGEMIQQLQPKGVKVPNGFATTEVAYRYFIKAAGLETQLREIFADLDVENIDNLRERGRKARLLMLETSFPQDLQQAIAQAYQNLCSEYGIDTDVAVRSSATAEDLPDASFAGQQETYLNVHGLPSVLQACHKCFASIFTDRAISYRQIKGFDHFDVALSVGVQKMVRSDLSTSGVMFSIDTETGFKDAVLITAAYGLGENVVQGAVNPDEYLVFKPTLKQGYRPILEKRLGSKEIKMVYEIGGTKLTKNIPVKNSDRHQFALSDEEILQLAPQACLIEEHYSQVRGTYTPMDIEWAKDGITNELFIVQARPETVQSQKVNNVLRTYHFLGNNSNSTSPHPP</sequence>
<dbReference type="InterPro" id="IPR006319">
    <property type="entry name" value="PEP_synth"/>
</dbReference>
<evidence type="ECO:0000256" key="2">
    <source>
        <dbReference type="ARBA" id="ARBA00002988"/>
    </source>
</evidence>
<dbReference type="GO" id="GO:0005524">
    <property type="term" value="F:ATP binding"/>
    <property type="evidence" value="ECO:0007669"/>
    <property type="project" value="UniProtKB-KW"/>
</dbReference>
<evidence type="ECO:0000256" key="11">
    <source>
        <dbReference type="ARBA" id="ARBA00022840"/>
    </source>
</evidence>
<dbReference type="UniPathway" id="UPA00138"/>
<comment type="cofactor">
    <cofactor evidence="1">
        <name>Mg(2+)</name>
        <dbReference type="ChEBI" id="CHEBI:18420"/>
    </cofactor>
</comment>
<dbReference type="FunFam" id="3.30.1490.20:FF:000010">
    <property type="entry name" value="Phosphoenolpyruvate synthase"/>
    <property type="match status" value="1"/>
</dbReference>
<feature type="domain" description="Pyruvate phosphate dikinase AMP/ATP-binding" evidence="15">
    <location>
        <begin position="33"/>
        <end position="362"/>
    </location>
</feature>
<dbReference type="InterPro" id="IPR013815">
    <property type="entry name" value="ATP_grasp_subdomain_1"/>
</dbReference>
<dbReference type="PANTHER" id="PTHR43030">
    <property type="entry name" value="PHOSPHOENOLPYRUVATE SYNTHASE"/>
    <property type="match status" value="1"/>
</dbReference>
<dbReference type="EMBL" id="JADEWL010000085">
    <property type="protein sequence ID" value="MBE9215099.1"/>
    <property type="molecule type" value="Genomic_DNA"/>
</dbReference>
<name>A0A8J7JUJ3_9CYAN</name>
<evidence type="ECO:0000313" key="17">
    <source>
        <dbReference type="Proteomes" id="UP000620559"/>
    </source>
</evidence>
<reference evidence="16" key="1">
    <citation type="submission" date="2020-10" db="EMBL/GenBank/DDBJ databases">
        <authorList>
            <person name="Castelo-Branco R."/>
            <person name="Eusebio N."/>
            <person name="Adriana R."/>
            <person name="Vieira A."/>
            <person name="Brugerolle De Fraissinette N."/>
            <person name="Rezende De Castro R."/>
            <person name="Schneider M.P."/>
            <person name="Vasconcelos V."/>
            <person name="Leao P.N."/>
        </authorList>
    </citation>
    <scope>NUCLEOTIDE SEQUENCE</scope>
    <source>
        <strain evidence="16">LEGE 06105</strain>
    </source>
</reference>
<keyword evidence="8" id="KW-0479">Metal-binding</keyword>
<evidence type="ECO:0000256" key="4">
    <source>
        <dbReference type="ARBA" id="ARBA00007837"/>
    </source>
</evidence>
<keyword evidence="7 16" id="KW-0808">Transferase</keyword>
<dbReference type="SUPFAM" id="SSF56059">
    <property type="entry name" value="Glutathione synthetase ATP-binding domain-like"/>
    <property type="match status" value="1"/>
</dbReference>
<gene>
    <name evidence="16" type="ORF">IQ247_20935</name>
</gene>
<keyword evidence="10" id="KW-0418">Kinase</keyword>
<keyword evidence="9" id="KW-0547">Nucleotide-binding</keyword>
<evidence type="ECO:0000256" key="5">
    <source>
        <dbReference type="ARBA" id="ARBA00011996"/>
    </source>
</evidence>
<organism evidence="16 17">
    <name type="scientific">Plectonema cf. radiosum LEGE 06105</name>
    <dbReference type="NCBI Taxonomy" id="945769"/>
    <lineage>
        <taxon>Bacteria</taxon>
        <taxon>Bacillati</taxon>
        <taxon>Cyanobacteriota</taxon>
        <taxon>Cyanophyceae</taxon>
        <taxon>Oscillatoriophycideae</taxon>
        <taxon>Oscillatoriales</taxon>
        <taxon>Microcoleaceae</taxon>
        <taxon>Plectonema</taxon>
    </lineage>
</organism>
<keyword evidence="11" id="KW-0067">ATP-binding</keyword>
<dbReference type="FunFam" id="3.30.470.20:FF:000017">
    <property type="entry name" value="Phosphoenolpyruvate synthase"/>
    <property type="match status" value="1"/>
</dbReference>
<dbReference type="RefSeq" id="WP_322745544.1">
    <property type="nucleotide sequence ID" value="NZ_JADEWL010000085.1"/>
</dbReference>
<comment type="similarity">
    <text evidence="4">Belongs to the PEP-utilizing enzyme family.</text>
</comment>
<dbReference type="PANTHER" id="PTHR43030:SF1">
    <property type="entry name" value="PHOSPHOENOLPYRUVATE SYNTHASE"/>
    <property type="match status" value="1"/>
</dbReference>
<evidence type="ECO:0000256" key="13">
    <source>
        <dbReference type="ARBA" id="ARBA00033470"/>
    </source>
</evidence>
<evidence type="ECO:0000256" key="9">
    <source>
        <dbReference type="ARBA" id="ARBA00022741"/>
    </source>
</evidence>
<comment type="function">
    <text evidence="2">Catalyzes the phosphorylation of pyruvate to phosphoenolpyruvate.</text>
</comment>
<dbReference type="Pfam" id="PF01326">
    <property type="entry name" value="PPDK_N"/>
    <property type="match status" value="1"/>
</dbReference>
<feature type="non-terminal residue" evidence="16">
    <location>
        <position position="383"/>
    </location>
</feature>
<protein>
    <recommendedName>
        <fullName evidence="6">Phosphoenolpyruvate synthase</fullName>
        <ecNumber evidence="5">2.7.9.2</ecNumber>
    </recommendedName>
    <alternativeName>
        <fullName evidence="13">Pyruvate, water dikinase</fullName>
    </alternativeName>
</protein>
<evidence type="ECO:0000256" key="10">
    <source>
        <dbReference type="ARBA" id="ARBA00022777"/>
    </source>
</evidence>
<dbReference type="Gene3D" id="3.30.1490.20">
    <property type="entry name" value="ATP-grasp fold, A domain"/>
    <property type="match status" value="1"/>
</dbReference>
<keyword evidence="17" id="KW-1185">Reference proteome</keyword>
<dbReference type="Proteomes" id="UP000620559">
    <property type="component" value="Unassembled WGS sequence"/>
</dbReference>
<dbReference type="GO" id="GO:0046872">
    <property type="term" value="F:metal ion binding"/>
    <property type="evidence" value="ECO:0007669"/>
    <property type="project" value="UniProtKB-KW"/>
</dbReference>
<evidence type="ECO:0000256" key="1">
    <source>
        <dbReference type="ARBA" id="ARBA00001946"/>
    </source>
</evidence>
<dbReference type="GO" id="GO:0008986">
    <property type="term" value="F:pyruvate, water dikinase activity"/>
    <property type="evidence" value="ECO:0007669"/>
    <property type="project" value="UniProtKB-EC"/>
</dbReference>
<keyword evidence="12" id="KW-0460">Magnesium</keyword>
<dbReference type="EC" id="2.7.9.2" evidence="5"/>
<evidence type="ECO:0000256" key="12">
    <source>
        <dbReference type="ARBA" id="ARBA00022842"/>
    </source>
</evidence>
<comment type="pathway">
    <text evidence="3">Carbohydrate biosynthesis; gluconeogenesis.</text>
</comment>
<comment type="caution">
    <text evidence="16">The sequence shown here is derived from an EMBL/GenBank/DDBJ whole genome shotgun (WGS) entry which is preliminary data.</text>
</comment>
<dbReference type="InterPro" id="IPR002192">
    <property type="entry name" value="PPDK_AMP/ATP-bd"/>
</dbReference>
<evidence type="ECO:0000259" key="15">
    <source>
        <dbReference type="Pfam" id="PF01326"/>
    </source>
</evidence>
<evidence type="ECO:0000256" key="8">
    <source>
        <dbReference type="ARBA" id="ARBA00022723"/>
    </source>
</evidence>
<comment type="catalytic activity">
    <reaction evidence="14">
        <text>pyruvate + ATP + H2O = phosphoenolpyruvate + AMP + phosphate + 2 H(+)</text>
        <dbReference type="Rhea" id="RHEA:11364"/>
        <dbReference type="ChEBI" id="CHEBI:15361"/>
        <dbReference type="ChEBI" id="CHEBI:15377"/>
        <dbReference type="ChEBI" id="CHEBI:15378"/>
        <dbReference type="ChEBI" id="CHEBI:30616"/>
        <dbReference type="ChEBI" id="CHEBI:43474"/>
        <dbReference type="ChEBI" id="CHEBI:58702"/>
        <dbReference type="ChEBI" id="CHEBI:456215"/>
        <dbReference type="EC" id="2.7.9.2"/>
    </reaction>
</comment>
<dbReference type="GO" id="GO:0006094">
    <property type="term" value="P:gluconeogenesis"/>
    <property type="evidence" value="ECO:0007669"/>
    <property type="project" value="UniProtKB-UniPathway"/>
</dbReference>